<sequence length="74" mass="8316">MLAGQWHQSEASLPMGWFECLKVSPNCTMVATSRRVGWQARALQVHEMGSFREIVSQLYVEVFAMNNGLPAAPY</sequence>
<accession>A0AAW1NMZ0</accession>
<evidence type="ECO:0000313" key="2">
    <source>
        <dbReference type="Proteomes" id="UP001465755"/>
    </source>
</evidence>
<proteinExistence type="predicted"/>
<gene>
    <name evidence="1" type="ORF">WJX73_005260</name>
</gene>
<dbReference type="Proteomes" id="UP001465755">
    <property type="component" value="Unassembled WGS sequence"/>
</dbReference>
<protein>
    <submittedName>
        <fullName evidence="1">Uncharacterized protein</fullName>
    </submittedName>
</protein>
<keyword evidence="2" id="KW-1185">Reference proteome</keyword>
<comment type="caution">
    <text evidence="1">The sequence shown here is derived from an EMBL/GenBank/DDBJ whole genome shotgun (WGS) entry which is preliminary data.</text>
</comment>
<evidence type="ECO:0000313" key="1">
    <source>
        <dbReference type="EMBL" id="KAK9787510.1"/>
    </source>
</evidence>
<reference evidence="1 2" key="1">
    <citation type="journal article" date="2024" name="Nat. Commun.">
        <title>Phylogenomics reveals the evolutionary origins of lichenization in chlorophyte algae.</title>
        <authorList>
            <person name="Puginier C."/>
            <person name="Libourel C."/>
            <person name="Otte J."/>
            <person name="Skaloud P."/>
            <person name="Haon M."/>
            <person name="Grisel S."/>
            <person name="Petersen M."/>
            <person name="Berrin J.G."/>
            <person name="Delaux P.M."/>
            <person name="Dal Grande F."/>
            <person name="Keller J."/>
        </authorList>
    </citation>
    <scope>NUCLEOTIDE SEQUENCE [LARGE SCALE GENOMIC DNA]</scope>
    <source>
        <strain evidence="1 2">SAG 2036</strain>
    </source>
</reference>
<dbReference type="EMBL" id="JALJOQ010000246">
    <property type="protein sequence ID" value="KAK9787510.1"/>
    <property type="molecule type" value="Genomic_DNA"/>
</dbReference>
<name>A0AAW1NMZ0_9CHLO</name>
<dbReference type="AlphaFoldDB" id="A0AAW1NMZ0"/>
<organism evidence="1 2">
    <name type="scientific">Symbiochloris irregularis</name>
    <dbReference type="NCBI Taxonomy" id="706552"/>
    <lineage>
        <taxon>Eukaryota</taxon>
        <taxon>Viridiplantae</taxon>
        <taxon>Chlorophyta</taxon>
        <taxon>core chlorophytes</taxon>
        <taxon>Trebouxiophyceae</taxon>
        <taxon>Trebouxiales</taxon>
        <taxon>Trebouxiaceae</taxon>
        <taxon>Symbiochloris</taxon>
    </lineage>
</organism>